<evidence type="ECO:0000313" key="3">
    <source>
        <dbReference type="Proteomes" id="UP000184050"/>
    </source>
</evidence>
<feature type="transmembrane region" description="Helical" evidence="1">
    <location>
        <begin position="45"/>
        <end position="64"/>
    </location>
</feature>
<name>A0A1M6N8H7_9BACT</name>
<keyword evidence="1" id="KW-0472">Membrane</keyword>
<feature type="transmembrane region" description="Helical" evidence="1">
    <location>
        <begin position="71"/>
        <end position="89"/>
    </location>
</feature>
<proteinExistence type="predicted"/>
<dbReference type="EMBL" id="FQZE01000040">
    <property type="protein sequence ID" value="SHJ91992.1"/>
    <property type="molecule type" value="Genomic_DNA"/>
</dbReference>
<evidence type="ECO:0000313" key="2">
    <source>
        <dbReference type="EMBL" id="SHJ91992.1"/>
    </source>
</evidence>
<organism evidence="2 3">
    <name type="scientific">Tangfeifania diversioriginum</name>
    <dbReference type="NCBI Taxonomy" id="1168035"/>
    <lineage>
        <taxon>Bacteria</taxon>
        <taxon>Pseudomonadati</taxon>
        <taxon>Bacteroidota</taxon>
        <taxon>Bacteroidia</taxon>
        <taxon>Marinilabiliales</taxon>
        <taxon>Prolixibacteraceae</taxon>
        <taxon>Tangfeifania</taxon>
    </lineage>
</organism>
<sequence length="92" mass="10119">MDKSLVGFLAGFSVPVIIFLAVYLLGEKDVSFSKYVNSLWHLQALVKLGSLCVFANLLVFMGFIKINYERAARGVLGATIIYALAILISKTF</sequence>
<keyword evidence="1" id="KW-0812">Transmembrane</keyword>
<evidence type="ECO:0000256" key="1">
    <source>
        <dbReference type="SAM" id="Phobius"/>
    </source>
</evidence>
<dbReference type="Proteomes" id="UP000184050">
    <property type="component" value="Unassembled WGS sequence"/>
</dbReference>
<accession>A0A1M6N8H7</accession>
<keyword evidence="1" id="KW-1133">Transmembrane helix</keyword>
<keyword evidence="3" id="KW-1185">Reference proteome</keyword>
<feature type="transmembrane region" description="Helical" evidence="1">
    <location>
        <begin position="5"/>
        <end position="25"/>
    </location>
</feature>
<gene>
    <name evidence="2" type="ORF">SAMN05444280_14025</name>
</gene>
<dbReference type="RefSeq" id="WP_073173273.1">
    <property type="nucleotide sequence ID" value="NZ_FQZE01000040.1"/>
</dbReference>
<dbReference type="AlphaFoldDB" id="A0A1M6N8H7"/>
<dbReference type="STRING" id="1168035.SAMN05444280_14025"/>
<protein>
    <submittedName>
        <fullName evidence="2">Uncharacterized protein</fullName>
    </submittedName>
</protein>
<reference evidence="2 3" key="1">
    <citation type="submission" date="2016-11" db="EMBL/GenBank/DDBJ databases">
        <authorList>
            <person name="Jaros S."/>
            <person name="Januszkiewicz K."/>
            <person name="Wedrychowicz H."/>
        </authorList>
    </citation>
    <scope>NUCLEOTIDE SEQUENCE [LARGE SCALE GENOMIC DNA]</scope>
    <source>
        <strain evidence="2 3">DSM 27063</strain>
    </source>
</reference>
<dbReference type="OrthoDB" id="1122097at2"/>